<dbReference type="EMBL" id="CVMT01000010">
    <property type="protein sequence ID" value="CRG91786.1"/>
    <property type="molecule type" value="Genomic_DNA"/>
</dbReference>
<dbReference type="AlphaFoldDB" id="A0A0U1MA47"/>
<dbReference type="InterPro" id="IPR002563">
    <property type="entry name" value="Flavin_Rdtase-like_dom"/>
</dbReference>
<dbReference type="Pfam" id="PF16335">
    <property type="entry name" value="GtaA_6_Hairpin"/>
    <property type="match status" value="1"/>
</dbReference>
<evidence type="ECO:0000313" key="5">
    <source>
        <dbReference type="Proteomes" id="UP000054383"/>
    </source>
</evidence>
<dbReference type="InterPro" id="IPR033433">
    <property type="entry name" value="GtaA_N"/>
</dbReference>
<evidence type="ECO:0000259" key="2">
    <source>
        <dbReference type="Pfam" id="PF16335"/>
    </source>
</evidence>
<accession>A0A0U1MA47</accession>
<sequence>MQNYPLNMHSIITPAIMYWGTPVVLITTENEDGSSNIAPMSSAWWLGHRCVLGLAASSQTTQNLLRTKHCVLNLPSDDMASFINAIARTTGTPEVPPGKQALGYEYCKDKFKRSGLSPQRSDLVRPSRILECPVQMESELINSTELMQDSLDRKGLVLALEVDVLRTHVRDDLPPSFVFPNQAPMMLSHILSALGTVFMGAMADSTFTPARPPAIPLAVKSPYLSVWQNAAPQTADGDQEVGGAGNGGYIAGEWSTFWPSKTSGAYLIPRTQTIGQLVTTTLSLVLRTTSALLDPRENALFSIGLAQDEAIQFDSASGNVSVPSLWTSYFADAPTATEFFMNDYATALSMGEFIDQQIQTGSVSASGQDYATYTNLAYRQAFAGLQICNTPDAPYVFLKEISSDDDIQTVDVIFPMHPVLLYMNATWLKWTLDPLFINQESGQYPHSWSMHDLGSTYPNATGHQYILDEYMSVEKCGSMLIMTLGYAQRANDSISTDDFAGSLANQTNLAIKGIIGIQAMSKIANLTGNYATGANYSSIAATYLSVWQEHGITSSANPPHSTLAYNNETSYNLLYNLWADKALALNLVPDSIYDIQSTFYSTVFNEYGVYLGTRHTYTKVAWEALVAAIASSDVQSKFFSAIATCIGATVNAVPLTDDYDAVTGNWQDFAARPVAGGAFALLALP</sequence>
<dbReference type="Pfam" id="PF01613">
    <property type="entry name" value="Flavin_Reduct"/>
    <property type="match status" value="1"/>
</dbReference>
<dbReference type="InterPro" id="IPR012349">
    <property type="entry name" value="Split_barrel_FMN-bd"/>
</dbReference>
<dbReference type="OrthoDB" id="10250990at2759"/>
<feature type="domain" description="Glutaminase A N-terminal" evidence="3">
    <location>
        <begin position="296"/>
        <end position="360"/>
    </location>
</feature>
<dbReference type="SUPFAM" id="SSF50475">
    <property type="entry name" value="FMN-binding split barrel"/>
    <property type="match status" value="1"/>
</dbReference>
<dbReference type="PANTHER" id="PTHR31987:SF1">
    <property type="entry name" value="GLUTAMINASE A"/>
    <property type="match status" value="1"/>
</dbReference>
<keyword evidence="5" id="KW-1185">Reference proteome</keyword>
<dbReference type="InterPro" id="IPR052743">
    <property type="entry name" value="Glutaminase_GtaA"/>
</dbReference>
<evidence type="ECO:0000313" key="4">
    <source>
        <dbReference type="EMBL" id="CRG91786.1"/>
    </source>
</evidence>
<organism evidence="4 5">
    <name type="scientific">Talaromyces islandicus</name>
    <name type="common">Penicillium islandicum</name>
    <dbReference type="NCBI Taxonomy" id="28573"/>
    <lineage>
        <taxon>Eukaryota</taxon>
        <taxon>Fungi</taxon>
        <taxon>Dikarya</taxon>
        <taxon>Ascomycota</taxon>
        <taxon>Pezizomycotina</taxon>
        <taxon>Eurotiomycetes</taxon>
        <taxon>Eurotiomycetidae</taxon>
        <taxon>Eurotiales</taxon>
        <taxon>Trichocomaceae</taxon>
        <taxon>Talaromyces</taxon>
        <taxon>Talaromyces sect. Islandici</taxon>
    </lineage>
</organism>
<evidence type="ECO:0000259" key="1">
    <source>
        <dbReference type="Pfam" id="PF01613"/>
    </source>
</evidence>
<dbReference type="STRING" id="28573.A0A0U1MA47"/>
<reference evidence="4 5" key="1">
    <citation type="submission" date="2015-04" db="EMBL/GenBank/DDBJ databases">
        <authorList>
            <person name="Syromyatnikov M.Y."/>
            <person name="Popov V.N."/>
        </authorList>
    </citation>
    <scope>NUCLEOTIDE SEQUENCE [LARGE SCALE GENOMIC DNA]</scope>
    <source>
        <strain evidence="4">WF-38-12</strain>
    </source>
</reference>
<dbReference type="InterPro" id="IPR032514">
    <property type="entry name" value="GtaA_central"/>
</dbReference>
<dbReference type="Proteomes" id="UP000054383">
    <property type="component" value="Unassembled WGS sequence"/>
</dbReference>
<name>A0A0U1MA47_TALIS</name>
<evidence type="ECO:0000259" key="3">
    <source>
        <dbReference type="Pfam" id="PF17168"/>
    </source>
</evidence>
<feature type="domain" description="Flavin reductase like" evidence="1">
    <location>
        <begin position="20"/>
        <end position="149"/>
    </location>
</feature>
<protein>
    <recommendedName>
        <fullName evidence="6">Flavin reductase like domain-containing protein</fullName>
    </recommendedName>
</protein>
<gene>
    <name evidence="4" type="ORF">PISL3812_08838</name>
</gene>
<evidence type="ECO:0008006" key="6">
    <source>
        <dbReference type="Google" id="ProtNLM"/>
    </source>
</evidence>
<proteinExistence type="predicted"/>
<dbReference type="PANTHER" id="PTHR31987">
    <property type="entry name" value="GLUTAMINASE A-RELATED"/>
    <property type="match status" value="1"/>
</dbReference>
<dbReference type="Pfam" id="PF17168">
    <property type="entry name" value="DUF5127"/>
    <property type="match status" value="1"/>
</dbReference>
<dbReference type="GO" id="GO:0010181">
    <property type="term" value="F:FMN binding"/>
    <property type="evidence" value="ECO:0007669"/>
    <property type="project" value="InterPro"/>
</dbReference>
<feature type="domain" description="Glutaminase A central" evidence="2">
    <location>
        <begin position="492"/>
        <end position="682"/>
    </location>
</feature>
<dbReference type="Gene3D" id="2.30.110.10">
    <property type="entry name" value="Electron Transport, Fmn-binding Protein, Chain A"/>
    <property type="match status" value="1"/>
</dbReference>